<comment type="similarity">
    <text evidence="1">Belongs to the 'GDXG' lipolytic enzyme family.</text>
</comment>
<dbReference type="PROSITE" id="PS01174">
    <property type="entry name" value="LIPASE_GDXG_SER"/>
    <property type="match status" value="1"/>
</dbReference>
<keyword evidence="6" id="KW-1185">Reference proteome</keyword>
<dbReference type="InterPro" id="IPR013094">
    <property type="entry name" value="AB_hydrolase_3"/>
</dbReference>
<dbReference type="AlphaFoldDB" id="A0A6M8HM23"/>
<evidence type="ECO:0000256" key="3">
    <source>
        <dbReference type="PROSITE-ProRule" id="PRU10038"/>
    </source>
</evidence>
<dbReference type="RefSeq" id="WP_171834414.1">
    <property type="nucleotide sequence ID" value="NZ_CP053708.1"/>
</dbReference>
<evidence type="ECO:0000313" key="6">
    <source>
        <dbReference type="Proteomes" id="UP000500767"/>
    </source>
</evidence>
<dbReference type="KEGG" id="lck:HN018_04645"/>
<feature type="active site" evidence="3">
    <location>
        <position position="144"/>
    </location>
</feature>
<evidence type="ECO:0000256" key="1">
    <source>
        <dbReference type="ARBA" id="ARBA00010515"/>
    </source>
</evidence>
<dbReference type="InterPro" id="IPR002168">
    <property type="entry name" value="Lipase_GDXG_HIS_AS"/>
</dbReference>
<evidence type="ECO:0000259" key="4">
    <source>
        <dbReference type="Pfam" id="PF07859"/>
    </source>
</evidence>
<dbReference type="PANTHER" id="PTHR48081:SF30">
    <property type="entry name" value="ACETYL-HYDROLASE LIPR-RELATED"/>
    <property type="match status" value="1"/>
</dbReference>
<name>A0A6M8HM23_9PROT</name>
<protein>
    <submittedName>
        <fullName evidence="5">Alpha/beta hydrolase</fullName>
    </submittedName>
</protein>
<proteinExistence type="inferred from homology"/>
<dbReference type="PROSITE" id="PS01173">
    <property type="entry name" value="LIPASE_GDXG_HIS"/>
    <property type="match status" value="1"/>
</dbReference>
<dbReference type="GO" id="GO:0004806">
    <property type="term" value="F:triacylglycerol lipase activity"/>
    <property type="evidence" value="ECO:0007669"/>
    <property type="project" value="TreeGrafter"/>
</dbReference>
<dbReference type="InterPro" id="IPR029058">
    <property type="entry name" value="AB_hydrolase_fold"/>
</dbReference>
<organism evidence="5 6">
    <name type="scientific">Lichenicola cladoniae</name>
    <dbReference type="NCBI Taxonomy" id="1484109"/>
    <lineage>
        <taxon>Bacteria</taxon>
        <taxon>Pseudomonadati</taxon>
        <taxon>Pseudomonadota</taxon>
        <taxon>Alphaproteobacteria</taxon>
        <taxon>Acetobacterales</taxon>
        <taxon>Acetobacteraceae</taxon>
        <taxon>Lichenicola</taxon>
    </lineage>
</organism>
<reference evidence="5 6" key="1">
    <citation type="journal article" date="2014" name="World J. Microbiol. Biotechnol.">
        <title>Biodiversity and physiological characteristics of Antarctic and Arctic lichens-associated bacteria.</title>
        <authorList>
            <person name="Lee Y.M."/>
            <person name="Kim E.H."/>
            <person name="Lee H.K."/>
            <person name="Hong S.G."/>
        </authorList>
    </citation>
    <scope>NUCLEOTIDE SEQUENCE [LARGE SCALE GENOMIC DNA]</scope>
    <source>
        <strain evidence="5 6">PAMC 26569</strain>
    </source>
</reference>
<evidence type="ECO:0000313" key="5">
    <source>
        <dbReference type="EMBL" id="QKE89419.1"/>
    </source>
</evidence>
<dbReference type="Pfam" id="PF07859">
    <property type="entry name" value="Abhydrolase_3"/>
    <property type="match status" value="1"/>
</dbReference>
<gene>
    <name evidence="5" type="ORF">HN018_04645</name>
</gene>
<feature type="domain" description="Alpha/beta hydrolase fold-3" evidence="4">
    <location>
        <begin position="71"/>
        <end position="271"/>
    </location>
</feature>
<keyword evidence="2 5" id="KW-0378">Hydrolase</keyword>
<dbReference type="InterPro" id="IPR033140">
    <property type="entry name" value="Lipase_GDXG_put_SER_AS"/>
</dbReference>
<dbReference type="PANTHER" id="PTHR48081">
    <property type="entry name" value="AB HYDROLASE SUPERFAMILY PROTEIN C4A8.06C"/>
    <property type="match status" value="1"/>
</dbReference>
<dbReference type="InterPro" id="IPR050300">
    <property type="entry name" value="GDXG_lipolytic_enzyme"/>
</dbReference>
<dbReference type="Proteomes" id="UP000500767">
    <property type="component" value="Chromosome"/>
</dbReference>
<evidence type="ECO:0000256" key="2">
    <source>
        <dbReference type="ARBA" id="ARBA00022801"/>
    </source>
</evidence>
<dbReference type="Gene3D" id="3.40.50.1820">
    <property type="entry name" value="alpha/beta hydrolase"/>
    <property type="match status" value="1"/>
</dbReference>
<sequence>MASWQAHLMVLALKLSVKRNNRRNTDMLKARAMMSRASPGVPPGTIVSAGEVGSVRGEWVRPAAGRSVGTLFYIHGGGYFACSPQTHRPITGAFASRGLNVFAPDYRLAPEHPFPAAVDDVVMAFRGLVASGIAAADITLAGDSAGGGLALAMLLSLRDAAEAMPAACVLFSPWTDLAGTGTTLETNRRRDAFFDGHGIERLTEPYLAGTDPRNPLASPLYGDLHGLPPLLIHVGTYEVLLDDSLRLAARARAAGVSVTLRSWPVVPHVWQMFGLPESADSLKEAADFLHGTLSNR</sequence>
<dbReference type="SUPFAM" id="SSF53474">
    <property type="entry name" value="alpha/beta-Hydrolases"/>
    <property type="match status" value="1"/>
</dbReference>
<accession>A0A6M8HM23</accession>
<dbReference type="EMBL" id="CP053708">
    <property type="protein sequence ID" value="QKE89419.1"/>
    <property type="molecule type" value="Genomic_DNA"/>
</dbReference>